<comment type="caution">
    <text evidence="1">The sequence shown here is derived from an EMBL/GenBank/DDBJ whole genome shotgun (WGS) entry which is preliminary data.</text>
</comment>
<evidence type="ECO:0000313" key="1">
    <source>
        <dbReference type="EMBL" id="KAF4450432.1"/>
    </source>
</evidence>
<dbReference type="GO" id="GO:0005524">
    <property type="term" value="F:ATP binding"/>
    <property type="evidence" value="ECO:0007669"/>
    <property type="project" value="UniProtKB-KW"/>
</dbReference>
<gene>
    <name evidence="1" type="ORF">F53441_6431</name>
</gene>
<evidence type="ECO:0000313" key="2">
    <source>
        <dbReference type="Proteomes" id="UP000605986"/>
    </source>
</evidence>
<keyword evidence="1" id="KW-0067">ATP-binding</keyword>
<dbReference type="AlphaFoldDB" id="A0A8H4KHD4"/>
<sequence length="194" mass="22590">MEDYHAELLGRWSHYPSTECIMEYFMELSSLVQNSDKSVDPRKFVSSPVFPILMSTGEIKIIKYVSGESDFYIADDVHFFKSFRGKVNMLAFYPHQVQHLKPLSAWLDLEHRYLSHCGRYTCDWDQQEQPIECDWNISPEAILRVAAYFDSPRAKTNEARMKLLKTIREAAILKHSSLFSLHKLAKPQRPSLVS</sequence>
<keyword evidence="1" id="KW-0547">Nucleotide-binding</keyword>
<dbReference type="Proteomes" id="UP000605986">
    <property type="component" value="Unassembled WGS sequence"/>
</dbReference>
<organism evidence="1 2">
    <name type="scientific">Fusarium austroafricanum</name>
    <dbReference type="NCBI Taxonomy" id="2364996"/>
    <lineage>
        <taxon>Eukaryota</taxon>
        <taxon>Fungi</taxon>
        <taxon>Dikarya</taxon>
        <taxon>Ascomycota</taxon>
        <taxon>Pezizomycotina</taxon>
        <taxon>Sordariomycetes</taxon>
        <taxon>Hypocreomycetidae</taxon>
        <taxon>Hypocreales</taxon>
        <taxon>Nectriaceae</taxon>
        <taxon>Fusarium</taxon>
        <taxon>Fusarium concolor species complex</taxon>
    </lineage>
</organism>
<dbReference type="OrthoDB" id="5094793at2759"/>
<protein>
    <submittedName>
        <fullName evidence="1">ATPase-like, ATP-binding domain</fullName>
    </submittedName>
</protein>
<keyword evidence="2" id="KW-1185">Reference proteome</keyword>
<reference evidence="1" key="1">
    <citation type="submission" date="2020-01" db="EMBL/GenBank/DDBJ databases">
        <title>Identification and distribution of gene clusters putatively required for synthesis of sphingolipid metabolism inhibitors in phylogenetically diverse species of the filamentous fungus Fusarium.</title>
        <authorList>
            <person name="Kim H.-S."/>
            <person name="Busman M."/>
            <person name="Brown D.W."/>
            <person name="Divon H."/>
            <person name="Uhlig S."/>
            <person name="Proctor R.H."/>
        </authorList>
    </citation>
    <scope>NUCLEOTIDE SEQUENCE</scope>
    <source>
        <strain evidence="1">NRRL 53441</strain>
    </source>
</reference>
<dbReference type="EMBL" id="JAADJG010000250">
    <property type="protein sequence ID" value="KAF4450432.1"/>
    <property type="molecule type" value="Genomic_DNA"/>
</dbReference>
<proteinExistence type="predicted"/>
<accession>A0A8H4KHD4</accession>
<name>A0A8H4KHD4_9HYPO</name>